<evidence type="ECO:0000313" key="2">
    <source>
        <dbReference type="Proteomes" id="UP000814033"/>
    </source>
</evidence>
<reference evidence="1" key="1">
    <citation type="submission" date="2021-02" db="EMBL/GenBank/DDBJ databases">
        <authorList>
            <consortium name="DOE Joint Genome Institute"/>
            <person name="Ahrendt S."/>
            <person name="Looney B.P."/>
            <person name="Miyauchi S."/>
            <person name="Morin E."/>
            <person name="Drula E."/>
            <person name="Courty P.E."/>
            <person name="Chicoki N."/>
            <person name="Fauchery L."/>
            <person name="Kohler A."/>
            <person name="Kuo A."/>
            <person name="Labutti K."/>
            <person name="Pangilinan J."/>
            <person name="Lipzen A."/>
            <person name="Riley R."/>
            <person name="Andreopoulos W."/>
            <person name="He G."/>
            <person name="Johnson J."/>
            <person name="Barry K.W."/>
            <person name="Grigoriev I.V."/>
            <person name="Nagy L."/>
            <person name="Hibbett D."/>
            <person name="Henrissat B."/>
            <person name="Matheny P.B."/>
            <person name="Labbe J."/>
            <person name="Martin F."/>
        </authorList>
    </citation>
    <scope>NUCLEOTIDE SEQUENCE</scope>
    <source>
        <strain evidence="1">FP105234-sp</strain>
    </source>
</reference>
<proteinExistence type="predicted"/>
<sequence length="55" mass="6051">MARLRKTSCQLAVLPQLMDSTVQTPTFLRRIASRGKGDPPGGPSRDHGFCRLLRG</sequence>
<protein>
    <submittedName>
        <fullName evidence="1">Uncharacterized protein</fullName>
    </submittedName>
</protein>
<accession>A0ACB8SE03</accession>
<keyword evidence="2" id="KW-1185">Reference proteome</keyword>
<organism evidence="1 2">
    <name type="scientific">Auriscalpium vulgare</name>
    <dbReference type="NCBI Taxonomy" id="40419"/>
    <lineage>
        <taxon>Eukaryota</taxon>
        <taxon>Fungi</taxon>
        <taxon>Dikarya</taxon>
        <taxon>Basidiomycota</taxon>
        <taxon>Agaricomycotina</taxon>
        <taxon>Agaricomycetes</taxon>
        <taxon>Russulales</taxon>
        <taxon>Auriscalpiaceae</taxon>
        <taxon>Auriscalpium</taxon>
    </lineage>
</organism>
<reference evidence="1" key="2">
    <citation type="journal article" date="2022" name="New Phytol.">
        <title>Evolutionary transition to the ectomycorrhizal habit in the genomes of a hyperdiverse lineage of mushroom-forming fungi.</title>
        <authorList>
            <person name="Looney B."/>
            <person name="Miyauchi S."/>
            <person name="Morin E."/>
            <person name="Drula E."/>
            <person name="Courty P.E."/>
            <person name="Kohler A."/>
            <person name="Kuo A."/>
            <person name="LaButti K."/>
            <person name="Pangilinan J."/>
            <person name="Lipzen A."/>
            <person name="Riley R."/>
            <person name="Andreopoulos W."/>
            <person name="He G."/>
            <person name="Johnson J."/>
            <person name="Nolan M."/>
            <person name="Tritt A."/>
            <person name="Barry K.W."/>
            <person name="Grigoriev I.V."/>
            <person name="Nagy L.G."/>
            <person name="Hibbett D."/>
            <person name="Henrissat B."/>
            <person name="Matheny P.B."/>
            <person name="Labbe J."/>
            <person name="Martin F.M."/>
        </authorList>
    </citation>
    <scope>NUCLEOTIDE SEQUENCE</scope>
    <source>
        <strain evidence="1">FP105234-sp</strain>
    </source>
</reference>
<evidence type="ECO:0000313" key="1">
    <source>
        <dbReference type="EMBL" id="KAI0053941.1"/>
    </source>
</evidence>
<comment type="caution">
    <text evidence="1">The sequence shown here is derived from an EMBL/GenBank/DDBJ whole genome shotgun (WGS) entry which is preliminary data.</text>
</comment>
<dbReference type="Proteomes" id="UP000814033">
    <property type="component" value="Unassembled WGS sequence"/>
</dbReference>
<dbReference type="EMBL" id="MU275838">
    <property type="protein sequence ID" value="KAI0053941.1"/>
    <property type="molecule type" value="Genomic_DNA"/>
</dbReference>
<name>A0ACB8SE03_9AGAM</name>
<gene>
    <name evidence="1" type="ORF">FA95DRAFT_1551723</name>
</gene>